<evidence type="ECO:0000313" key="1">
    <source>
        <dbReference type="EMBL" id="ALC82082.1"/>
    </source>
</evidence>
<dbReference type="GO" id="GO:0032259">
    <property type="term" value="P:methylation"/>
    <property type="evidence" value="ECO:0007669"/>
    <property type="project" value="UniProtKB-KW"/>
</dbReference>
<keyword evidence="1" id="KW-0808">Transferase</keyword>
<dbReference type="GO" id="GO:0008168">
    <property type="term" value="F:methyltransferase activity"/>
    <property type="evidence" value="ECO:0007669"/>
    <property type="project" value="UniProtKB-KW"/>
</dbReference>
<dbReference type="OrthoDB" id="9792989at2"/>
<dbReference type="PANTHER" id="PTHR35276:SF1">
    <property type="entry name" value="TRNA (MNM(5)S(2)U34)-METHYLTRANSFERASE, CHLOROPLASTIC"/>
    <property type="match status" value="1"/>
</dbReference>
<dbReference type="EMBL" id="CP012600">
    <property type="protein sequence ID" value="ALC82082.1"/>
    <property type="molecule type" value="Genomic_DNA"/>
</dbReference>
<dbReference type="PATRIC" id="fig|1441095.3.peg.2428"/>
<organism evidence="1 2">
    <name type="scientific">Bacillus gobiensis</name>
    <dbReference type="NCBI Taxonomy" id="1441095"/>
    <lineage>
        <taxon>Bacteria</taxon>
        <taxon>Bacillati</taxon>
        <taxon>Bacillota</taxon>
        <taxon>Bacilli</taxon>
        <taxon>Bacillales</taxon>
        <taxon>Bacillaceae</taxon>
        <taxon>Bacillus</taxon>
    </lineage>
</organism>
<keyword evidence="1" id="KW-0489">Methyltransferase</keyword>
<dbReference type="InterPro" id="IPR029063">
    <property type="entry name" value="SAM-dependent_MTases_sf"/>
</dbReference>
<dbReference type="Pfam" id="PF06962">
    <property type="entry name" value="rRNA_methylase"/>
    <property type="match status" value="1"/>
</dbReference>
<reference evidence="1 2" key="2">
    <citation type="journal article" date="2016" name="Int. J. Syst. Evol. Microbiol.">
        <title>Bacillus gobiensis sp. nov., isolated from a soil sample.</title>
        <authorList>
            <person name="Liu B."/>
            <person name="Liu G.H."/>
            <person name="Cetin S."/>
            <person name="Schumann P."/>
            <person name="Pan Z.Z."/>
            <person name="Chen Q.Q."/>
        </authorList>
    </citation>
    <scope>NUCLEOTIDE SEQUENCE [LARGE SCALE GENOMIC DNA]</scope>
    <source>
        <strain evidence="1 2">FJAT-4402</strain>
    </source>
</reference>
<name>A0A0M3R9V2_9BACI</name>
<protein>
    <submittedName>
        <fullName evidence="1">rRNA methyltransferase</fullName>
    </submittedName>
</protein>
<dbReference type="RefSeq" id="WP_053603862.1">
    <property type="nucleotide sequence ID" value="NZ_CP012600.1"/>
</dbReference>
<dbReference type="SUPFAM" id="SSF53335">
    <property type="entry name" value="S-adenosyl-L-methionine-dependent methyltransferases"/>
    <property type="match status" value="1"/>
</dbReference>
<dbReference type="AlphaFoldDB" id="A0A0M3R9V2"/>
<keyword evidence="2" id="KW-1185">Reference proteome</keyword>
<sequence length="193" mass="20930">MTLPKILPFSKYLLELAAVPGDIVIDGTMGNGNDTLFLSTLVGKDGHVYAFDVQEQALVNTKAKLDQAAIGNTTLFLKSHEHLTACLPEIIHGQVAAAVFNLGYLPGSDKSVTTSAASTISAVGQLLHLLKDKGIIVLVVYHGHEEGKQEKQELLAFCEGLDPRLARVMTYQYINQTNYPPFVIAIEKSPKPD</sequence>
<dbReference type="Gene3D" id="3.40.50.150">
    <property type="entry name" value="Vaccinia Virus protein VP39"/>
    <property type="match status" value="1"/>
</dbReference>
<gene>
    <name evidence="1" type="ORF">AM592_11035</name>
</gene>
<proteinExistence type="predicted"/>
<dbReference type="Proteomes" id="UP000067625">
    <property type="component" value="Chromosome"/>
</dbReference>
<reference evidence="2" key="1">
    <citation type="submission" date="2015-08" db="EMBL/GenBank/DDBJ databases">
        <title>Genome sequencing project for genomic taxonomy and phylogenomics of Bacillus-like bacteria.</title>
        <authorList>
            <person name="Liu B."/>
            <person name="Wang J."/>
            <person name="Zhu Y."/>
            <person name="Liu G."/>
            <person name="Chen Q."/>
            <person name="Chen Z."/>
            <person name="Lan J."/>
            <person name="Che J."/>
            <person name="Ge C."/>
            <person name="Shi H."/>
            <person name="Pan Z."/>
            <person name="Liu X."/>
        </authorList>
    </citation>
    <scope>NUCLEOTIDE SEQUENCE [LARGE SCALE GENOMIC DNA]</scope>
    <source>
        <strain evidence="2">FJAT-4402</strain>
    </source>
</reference>
<dbReference type="STRING" id="1441095.AM592_11035"/>
<evidence type="ECO:0000313" key="2">
    <source>
        <dbReference type="Proteomes" id="UP000067625"/>
    </source>
</evidence>
<dbReference type="PANTHER" id="PTHR35276">
    <property type="entry name" value="S-ADENOSYL-L-METHIONINE-DEPENDENT METHYLTRANSFERASES SUPERFAMILY PROTEIN"/>
    <property type="match status" value="1"/>
</dbReference>
<dbReference type="InterPro" id="IPR010719">
    <property type="entry name" value="MnmM_MeTrfase"/>
</dbReference>
<accession>A0A0M3R9V2</accession>